<feature type="transmembrane region" description="Helical" evidence="8">
    <location>
        <begin position="128"/>
        <end position="152"/>
    </location>
</feature>
<evidence type="ECO:0000313" key="9">
    <source>
        <dbReference type="EMBL" id="MFL0250362.1"/>
    </source>
</evidence>
<dbReference type="EMBL" id="JBJIAA010000006">
    <property type="protein sequence ID" value="MFL0250362.1"/>
    <property type="molecule type" value="Genomic_DNA"/>
</dbReference>
<keyword evidence="1 8" id="KW-0813">Transport</keyword>
<dbReference type="Pfam" id="PF02659">
    <property type="entry name" value="Mntp"/>
    <property type="match status" value="1"/>
</dbReference>
<keyword evidence="2 8" id="KW-1003">Cell membrane</keyword>
<evidence type="ECO:0000256" key="4">
    <source>
        <dbReference type="ARBA" id="ARBA00022989"/>
    </source>
</evidence>
<feature type="transmembrane region" description="Helical" evidence="8">
    <location>
        <begin position="102"/>
        <end position="122"/>
    </location>
</feature>
<organism evidence="9 10">
    <name type="scientific">Clostridium neuense</name>
    <dbReference type="NCBI Taxonomy" id="1728934"/>
    <lineage>
        <taxon>Bacteria</taxon>
        <taxon>Bacillati</taxon>
        <taxon>Bacillota</taxon>
        <taxon>Clostridia</taxon>
        <taxon>Eubacteriales</taxon>
        <taxon>Clostridiaceae</taxon>
        <taxon>Clostridium</taxon>
    </lineage>
</organism>
<feature type="transmembrane region" description="Helical" evidence="8">
    <location>
        <begin position="6"/>
        <end position="24"/>
    </location>
</feature>
<protein>
    <recommendedName>
        <fullName evidence="8">Putative manganese efflux pump MntP</fullName>
    </recommendedName>
</protein>
<evidence type="ECO:0000313" key="10">
    <source>
        <dbReference type="Proteomes" id="UP001623592"/>
    </source>
</evidence>
<keyword evidence="4 8" id="KW-1133">Transmembrane helix</keyword>
<comment type="caution">
    <text evidence="9">The sequence shown here is derived from an EMBL/GenBank/DDBJ whole genome shotgun (WGS) entry which is preliminary data.</text>
</comment>
<evidence type="ECO:0000256" key="7">
    <source>
        <dbReference type="ARBA" id="ARBA00023211"/>
    </source>
</evidence>
<name>A0ABW8TD61_9CLOT</name>
<comment type="function">
    <text evidence="8">Probably functions as a manganese efflux pump.</text>
</comment>
<evidence type="ECO:0000256" key="1">
    <source>
        <dbReference type="ARBA" id="ARBA00022448"/>
    </source>
</evidence>
<feature type="transmembrane region" description="Helical" evidence="8">
    <location>
        <begin position="164"/>
        <end position="182"/>
    </location>
</feature>
<dbReference type="HAMAP" id="MF_01521">
    <property type="entry name" value="MntP_pump"/>
    <property type="match status" value="1"/>
</dbReference>
<dbReference type="InterPro" id="IPR003810">
    <property type="entry name" value="Mntp/YtaF"/>
</dbReference>
<evidence type="ECO:0000256" key="2">
    <source>
        <dbReference type="ARBA" id="ARBA00022475"/>
    </source>
</evidence>
<dbReference type="PANTHER" id="PTHR35529">
    <property type="entry name" value="MANGANESE EFFLUX PUMP MNTP-RELATED"/>
    <property type="match status" value="1"/>
</dbReference>
<evidence type="ECO:0000256" key="5">
    <source>
        <dbReference type="ARBA" id="ARBA00023065"/>
    </source>
</evidence>
<proteinExistence type="inferred from homology"/>
<comment type="similarity">
    <text evidence="8">Belongs to the MntP (TC 9.B.29) family.</text>
</comment>
<feature type="transmembrane region" description="Helical" evidence="8">
    <location>
        <begin position="62"/>
        <end position="82"/>
    </location>
</feature>
<sequence length="183" mass="20365">MSLYLLFIIAVALSLDAFGVALSIGFNEAVKKKNKILFAISFGTFQFLLTFIGAYAGFVFNTYIVTIPQIIGGTVISIVGVLMIKDGFQKKPENIFLNFKMYIILGISVSIDAAVVGFTIFNKINGNYMIMLQSIFIGITTFIVSNIGFLIAKFLRRIEIIKRYANYIGGVILVLFGIKMMFF</sequence>
<keyword evidence="10" id="KW-1185">Reference proteome</keyword>
<keyword evidence="3 8" id="KW-0812">Transmembrane</keyword>
<evidence type="ECO:0000256" key="3">
    <source>
        <dbReference type="ARBA" id="ARBA00022692"/>
    </source>
</evidence>
<dbReference type="Proteomes" id="UP001623592">
    <property type="component" value="Unassembled WGS sequence"/>
</dbReference>
<keyword evidence="5 8" id="KW-0406">Ion transport</keyword>
<accession>A0ABW8TD61</accession>
<reference evidence="9 10" key="1">
    <citation type="submission" date="2024-11" db="EMBL/GenBank/DDBJ databases">
        <authorList>
            <person name="Heng Y.C."/>
            <person name="Lim A.C.H."/>
            <person name="Lee J.K.Y."/>
            <person name="Kittelmann S."/>
        </authorList>
    </citation>
    <scope>NUCLEOTIDE SEQUENCE [LARGE SCALE GENOMIC DNA]</scope>
    <source>
        <strain evidence="9 10">WILCCON 0114</strain>
    </source>
</reference>
<evidence type="ECO:0000256" key="8">
    <source>
        <dbReference type="HAMAP-Rule" id="MF_01521"/>
    </source>
</evidence>
<dbReference type="PANTHER" id="PTHR35529:SF1">
    <property type="entry name" value="MANGANESE EFFLUX PUMP MNTP-RELATED"/>
    <property type="match status" value="1"/>
</dbReference>
<feature type="transmembrane region" description="Helical" evidence="8">
    <location>
        <begin position="36"/>
        <end position="56"/>
    </location>
</feature>
<keyword evidence="7 8" id="KW-0464">Manganese</keyword>
<gene>
    <name evidence="8" type="primary">mntP</name>
    <name evidence="9" type="ORF">ACJDT4_07985</name>
</gene>
<comment type="subcellular location">
    <subcellularLocation>
        <location evidence="8">Cell membrane</location>
        <topology evidence="8">Multi-pass membrane protein</topology>
    </subcellularLocation>
</comment>
<dbReference type="InterPro" id="IPR022929">
    <property type="entry name" value="Put_MntP"/>
</dbReference>
<keyword evidence="6 8" id="KW-0472">Membrane</keyword>
<evidence type="ECO:0000256" key="6">
    <source>
        <dbReference type="ARBA" id="ARBA00023136"/>
    </source>
</evidence>
<dbReference type="RefSeq" id="WP_406787033.1">
    <property type="nucleotide sequence ID" value="NZ_JBJIAA010000006.1"/>
</dbReference>